<evidence type="ECO:0000313" key="1">
    <source>
        <dbReference type="Proteomes" id="UP000887580"/>
    </source>
</evidence>
<reference evidence="2" key="1">
    <citation type="submission" date="2022-11" db="UniProtKB">
        <authorList>
            <consortium name="WormBaseParasite"/>
        </authorList>
    </citation>
    <scope>IDENTIFICATION</scope>
</reference>
<dbReference type="WBParaSite" id="PS1159_v2.g17066.t1">
    <property type="protein sequence ID" value="PS1159_v2.g17066.t1"/>
    <property type="gene ID" value="PS1159_v2.g17066"/>
</dbReference>
<organism evidence="1 2">
    <name type="scientific">Panagrolaimus sp. PS1159</name>
    <dbReference type="NCBI Taxonomy" id="55785"/>
    <lineage>
        <taxon>Eukaryota</taxon>
        <taxon>Metazoa</taxon>
        <taxon>Ecdysozoa</taxon>
        <taxon>Nematoda</taxon>
        <taxon>Chromadorea</taxon>
        <taxon>Rhabditida</taxon>
        <taxon>Tylenchina</taxon>
        <taxon>Panagrolaimomorpha</taxon>
        <taxon>Panagrolaimoidea</taxon>
        <taxon>Panagrolaimidae</taxon>
        <taxon>Panagrolaimus</taxon>
    </lineage>
</organism>
<protein>
    <submittedName>
        <fullName evidence="2">Secreted protein</fullName>
    </submittedName>
</protein>
<name>A0AC35FI59_9BILA</name>
<sequence length="133" mass="15004">MKTSIFQVILVLLFSTLIFCNPLKTAPKISSTNEDAAGDDSLPNLRKILYPTYAREPYGTDFYTNIDMGNPSYGTWGPMYRYSDLFDRPMRSQLGNDQISSLYIQPQISGYSAFSPNNQMPFVPFYSGLGKGR</sequence>
<evidence type="ECO:0000313" key="2">
    <source>
        <dbReference type="WBParaSite" id="PS1159_v2.g17066.t1"/>
    </source>
</evidence>
<accession>A0AC35FI59</accession>
<proteinExistence type="predicted"/>
<dbReference type="Proteomes" id="UP000887580">
    <property type="component" value="Unplaced"/>
</dbReference>